<dbReference type="PANTHER" id="PTHR42754">
    <property type="entry name" value="ENDOGLUCANASE"/>
    <property type="match status" value="1"/>
</dbReference>
<dbReference type="InterPro" id="IPR013431">
    <property type="entry name" value="Delta_60_rpt"/>
</dbReference>
<dbReference type="RefSeq" id="WP_188495654.1">
    <property type="nucleotide sequence ID" value="NZ_BMGA01000011.1"/>
</dbReference>
<reference evidence="2" key="1">
    <citation type="journal article" date="2019" name="Int. J. Syst. Evol. Microbiol.">
        <title>The Global Catalogue of Microorganisms (GCM) 10K type strain sequencing project: providing services to taxonomists for standard genome sequencing and annotation.</title>
        <authorList>
            <consortium name="The Broad Institute Genomics Platform"/>
            <consortium name="The Broad Institute Genome Sequencing Center for Infectious Disease"/>
            <person name="Wu L."/>
            <person name="Ma J."/>
        </authorList>
    </citation>
    <scope>NUCLEOTIDE SEQUENCE [LARGE SCALE GENOMIC DNA]</scope>
    <source>
        <strain evidence="2">CGMCC 1.12811</strain>
    </source>
</reference>
<dbReference type="NCBIfam" id="TIGR02608">
    <property type="entry name" value="delta_60_rpt"/>
    <property type="match status" value="13"/>
</dbReference>
<sequence>MKKIYLLFCFIFTIQGFTQNPADIEHTFGSYAGFNGIIRSQVFQSDGKILIGGDFQMYQGKNQNYLVRLNSDGSKDESFDIKMGFSYHVFSLAVQSDGKILVGGEFEKYQGVYQKYLLRLNPDGTIDDSFNLSGLRDKNYMRGIRNIILQSDGKILLSIYDLSDDKYHYSIIRLNADGSIDDSFSNETKFNDEINSIVLQPDGKIILGGSFNMFKGVPQRYLIRLNPDGTKDSSFDIKTGFNSSISYVALQKDGKIIVGGKFNNYQGTTQNKLVRLNPDGSKDNSFNIGTGFDFNINSIAIQEDGKIIVGGLFDSYNEINQKKLLRLNSDGSKDISFDIGDIFDFGFKYSAAVHNINLQPNGKIILIGAFTRFHNGFPHGLIRLNSDGKKDLSFSTGNGFYGSVNFMVQQVDKKVIVGGSVSVFQGINQDLLLRLNVDGSIDSSFVFNTFFNKFFVINSVLLQPDGKILVGGRYSDDKGLNRFFLIRLNSDGSKDKYFDIGDSFDAEIICMSLQKDSKIIVGLAYAQKSSLIRFNSDGSKDTSFDIGTGFDPFSRIGAIAVQHDGKIIVGGTFSKFKESPANGLIRLNSDGTQDFSFDIGTGFKNNKLSYEILSIVIQSDDKVLVGGSFSSYKEIAQNNLIRLNSDGNKDVTFDIGTGFNSAVANIVERNGRFFIVGHFDSFQGKSQNKLICLKSDGSKDETFDIGIGFDKNCSVQSILLQDDGKILVGGSFRTYQDNSNSASLIRLYGLYK</sequence>
<dbReference type="SUPFAM" id="SSF63829">
    <property type="entry name" value="Calcium-dependent phosphotriesterase"/>
    <property type="match status" value="1"/>
</dbReference>
<dbReference type="Pfam" id="PF17164">
    <property type="entry name" value="DUF5122"/>
    <property type="match status" value="14"/>
</dbReference>
<comment type="caution">
    <text evidence="1">The sequence shown here is derived from an EMBL/GenBank/DDBJ whole genome shotgun (WGS) entry which is preliminary data.</text>
</comment>
<dbReference type="EMBL" id="BMGA01000011">
    <property type="protein sequence ID" value="GGA88054.1"/>
    <property type="molecule type" value="Genomic_DNA"/>
</dbReference>
<dbReference type="PANTHER" id="PTHR42754:SF1">
    <property type="entry name" value="LIPOPROTEIN"/>
    <property type="match status" value="1"/>
</dbReference>
<name>A0ABQ1HTI4_9FLAO</name>
<dbReference type="Gene3D" id="2.80.10.50">
    <property type="match status" value="6"/>
</dbReference>
<organism evidence="1 2">
    <name type="scientific">Flavobacterium palustre</name>
    <dbReference type="NCBI Taxonomy" id="1476463"/>
    <lineage>
        <taxon>Bacteria</taxon>
        <taxon>Pseudomonadati</taxon>
        <taxon>Bacteroidota</taxon>
        <taxon>Flavobacteriia</taxon>
        <taxon>Flavobacteriales</taxon>
        <taxon>Flavobacteriaceae</taxon>
        <taxon>Flavobacterium</taxon>
    </lineage>
</organism>
<gene>
    <name evidence="1" type="ORF">GCM10008015_30800</name>
</gene>
<protein>
    <submittedName>
        <fullName evidence="1">Delta-60 repeat domain-containing protein</fullName>
    </submittedName>
</protein>
<dbReference type="SUPFAM" id="SSF101898">
    <property type="entry name" value="NHL repeat"/>
    <property type="match status" value="1"/>
</dbReference>
<evidence type="ECO:0000313" key="2">
    <source>
        <dbReference type="Proteomes" id="UP000658793"/>
    </source>
</evidence>
<proteinExistence type="predicted"/>
<dbReference type="Proteomes" id="UP000658793">
    <property type="component" value="Unassembled WGS sequence"/>
</dbReference>
<evidence type="ECO:0000313" key="1">
    <source>
        <dbReference type="EMBL" id="GGA88054.1"/>
    </source>
</evidence>
<keyword evidence="2" id="KW-1185">Reference proteome</keyword>
<accession>A0ABQ1HTI4</accession>